<organism evidence="3 4">
    <name type="scientific">Phialemonium atrogriseum</name>
    <dbReference type="NCBI Taxonomy" id="1093897"/>
    <lineage>
        <taxon>Eukaryota</taxon>
        <taxon>Fungi</taxon>
        <taxon>Dikarya</taxon>
        <taxon>Ascomycota</taxon>
        <taxon>Pezizomycotina</taxon>
        <taxon>Sordariomycetes</taxon>
        <taxon>Sordariomycetidae</taxon>
        <taxon>Cephalothecales</taxon>
        <taxon>Cephalothecaceae</taxon>
        <taxon>Phialemonium</taxon>
    </lineage>
</organism>
<feature type="region of interest" description="Disordered" evidence="1">
    <location>
        <begin position="145"/>
        <end position="189"/>
    </location>
</feature>
<keyword evidence="4" id="KW-1185">Reference proteome</keyword>
<feature type="compositionally biased region" description="Low complexity" evidence="1">
    <location>
        <begin position="64"/>
        <end position="84"/>
    </location>
</feature>
<feature type="region of interest" description="Disordered" evidence="1">
    <location>
        <begin position="34"/>
        <end position="109"/>
    </location>
</feature>
<gene>
    <name evidence="3" type="ORF">QBC33DRAFT_502502</name>
</gene>
<feature type="domain" description="PD-(D/E)XK nuclease-like" evidence="2">
    <location>
        <begin position="191"/>
        <end position="418"/>
    </location>
</feature>
<sequence length="432" mass="48277">MPSISHSFDSSTWIESWIEQLMADRDVPLLFNPTLTPTKTSKRPRHGDIDDDLTTPRPARYAESQDASSVSSSSTKTSSASRGSRSPRKKEFALRTTTNFPVDRRDISDMPQDIGENTLELVGDLQEIGNGDRAVIPETFRKSVQRQSGLRRAPDRWFHPVPRTTATQNSEAAATGSSGSVSNTDQEEDMLDPDGRTMLICQHWRLHEIWTNTKTCERKMEHEPAWNDSVHAPILAESIRGHNAVHYRNITCCRVSPEYRDPDPLLGDNKVDYGLFLSQHPSEHNNPNDSLSHSPDILLPCSHIQLSDGAPTPLAVSIETKSLRADGIGGPSQLANWVRAHFRHLALLVERAGGGVPLPVLPVVFVYGASWRVDFAERRDGKTVIYESVVVGSTKTLQGCYQVRAALVRLGEWVDKEFGEWWRQLGSWDAVR</sequence>
<name>A0AAJ0BQM3_9PEZI</name>
<comment type="caution">
    <text evidence="3">The sequence shown here is derived from an EMBL/GenBank/DDBJ whole genome shotgun (WGS) entry which is preliminary data.</text>
</comment>
<feature type="compositionally biased region" description="Polar residues" evidence="1">
    <location>
        <begin position="164"/>
        <end position="184"/>
    </location>
</feature>
<dbReference type="GeneID" id="85308922"/>
<dbReference type="Proteomes" id="UP001244011">
    <property type="component" value="Unassembled WGS sequence"/>
</dbReference>
<accession>A0AAJ0BQM3</accession>
<dbReference type="EMBL" id="MU839061">
    <property type="protein sequence ID" value="KAK1761613.1"/>
    <property type="molecule type" value="Genomic_DNA"/>
</dbReference>
<evidence type="ECO:0000256" key="1">
    <source>
        <dbReference type="SAM" id="MobiDB-lite"/>
    </source>
</evidence>
<dbReference type="AlphaFoldDB" id="A0AAJ0BQM3"/>
<reference evidence="3" key="1">
    <citation type="submission" date="2023-06" db="EMBL/GenBank/DDBJ databases">
        <title>Genome-scale phylogeny and comparative genomics of the fungal order Sordariales.</title>
        <authorList>
            <consortium name="Lawrence Berkeley National Laboratory"/>
            <person name="Hensen N."/>
            <person name="Bonometti L."/>
            <person name="Westerberg I."/>
            <person name="Brannstrom I.O."/>
            <person name="Guillou S."/>
            <person name="Cros-Aarteil S."/>
            <person name="Calhoun S."/>
            <person name="Haridas S."/>
            <person name="Kuo A."/>
            <person name="Mondo S."/>
            <person name="Pangilinan J."/>
            <person name="Riley R."/>
            <person name="Labutti K."/>
            <person name="Andreopoulos B."/>
            <person name="Lipzen A."/>
            <person name="Chen C."/>
            <person name="Yanf M."/>
            <person name="Daum C."/>
            <person name="Ng V."/>
            <person name="Clum A."/>
            <person name="Steindorff A."/>
            <person name="Ohm R."/>
            <person name="Martin F."/>
            <person name="Silar P."/>
            <person name="Natvig D."/>
            <person name="Lalanne C."/>
            <person name="Gautier V."/>
            <person name="Ament-Velasquez S.L."/>
            <person name="Kruys A."/>
            <person name="Hutchinson M.I."/>
            <person name="Powell A.J."/>
            <person name="Barry K."/>
            <person name="Miller A.N."/>
            <person name="Grigoriev I.V."/>
            <person name="Debuchy R."/>
            <person name="Gladieux P."/>
            <person name="Thoren M.H."/>
            <person name="Johannesson H."/>
        </authorList>
    </citation>
    <scope>NUCLEOTIDE SEQUENCE</scope>
    <source>
        <strain evidence="3">8032-3</strain>
    </source>
</reference>
<evidence type="ECO:0000259" key="2">
    <source>
        <dbReference type="Pfam" id="PF20516"/>
    </source>
</evidence>
<dbReference type="Pfam" id="PF20516">
    <property type="entry name" value="PDDEXK_12"/>
    <property type="match status" value="1"/>
</dbReference>
<dbReference type="InterPro" id="IPR046797">
    <property type="entry name" value="PDDEXK_12"/>
</dbReference>
<evidence type="ECO:0000313" key="3">
    <source>
        <dbReference type="EMBL" id="KAK1761613.1"/>
    </source>
</evidence>
<proteinExistence type="predicted"/>
<protein>
    <recommendedName>
        <fullName evidence="2">PD-(D/E)XK nuclease-like domain-containing protein</fullName>
    </recommendedName>
</protein>
<evidence type="ECO:0000313" key="4">
    <source>
        <dbReference type="Proteomes" id="UP001244011"/>
    </source>
</evidence>
<dbReference type="RefSeq" id="XP_060277826.1">
    <property type="nucleotide sequence ID" value="XM_060425735.1"/>
</dbReference>